<organism evidence="2">
    <name type="scientific">Amblyomma triste</name>
    <name type="common">Neotropical tick</name>
    <dbReference type="NCBI Taxonomy" id="251400"/>
    <lineage>
        <taxon>Eukaryota</taxon>
        <taxon>Metazoa</taxon>
        <taxon>Ecdysozoa</taxon>
        <taxon>Arthropoda</taxon>
        <taxon>Chelicerata</taxon>
        <taxon>Arachnida</taxon>
        <taxon>Acari</taxon>
        <taxon>Parasitiformes</taxon>
        <taxon>Ixodida</taxon>
        <taxon>Ixodoidea</taxon>
        <taxon>Ixodidae</taxon>
        <taxon>Amblyomminae</taxon>
        <taxon>Amblyomma</taxon>
    </lineage>
</organism>
<evidence type="ECO:0000256" key="1">
    <source>
        <dbReference type="SAM" id="SignalP"/>
    </source>
</evidence>
<dbReference type="EMBL" id="GBBM01007866">
    <property type="protein sequence ID" value="JAC27552.1"/>
    <property type="molecule type" value="mRNA"/>
</dbReference>
<proteinExistence type="evidence at transcript level"/>
<keyword evidence="1" id="KW-0732">Signal</keyword>
<evidence type="ECO:0000313" key="2">
    <source>
        <dbReference type="EMBL" id="JAC27552.1"/>
    </source>
</evidence>
<dbReference type="AlphaFoldDB" id="A0A023G1N6"/>
<name>A0A023G1N6_AMBTT</name>
<accession>A0A023G1N6</accession>
<feature type="chain" id="PRO_5001521514" description="Secreted protein" evidence="1">
    <location>
        <begin position="19"/>
        <end position="95"/>
    </location>
</feature>
<sequence>MYLLLSLFILLFHHHIFASLLLCKFNLLHSKYHIKSSTTVSIYHNHFLTSFFHSVSIIASNISLAYTLHSCHYPNLSFHEFIFNYCATYFILNTI</sequence>
<evidence type="ECO:0008006" key="3">
    <source>
        <dbReference type="Google" id="ProtNLM"/>
    </source>
</evidence>
<feature type="signal peptide" evidence="1">
    <location>
        <begin position="1"/>
        <end position="18"/>
    </location>
</feature>
<reference evidence="2" key="1">
    <citation type="submission" date="2014-03" db="EMBL/GenBank/DDBJ databases">
        <title>The sialotranscriptome of Amblyomma triste, Amblyomma parvum and Amblyomma cajennense ticks, uncovered by 454-based RNA-seq.</title>
        <authorList>
            <person name="Garcia G.R."/>
            <person name="Gardinassi L.G."/>
            <person name="Ribeiro J.M."/>
            <person name="Anatriello E."/>
            <person name="Ferreira B.R."/>
            <person name="Moreira H.N."/>
            <person name="Mafra C."/>
            <person name="Olegario M.M."/>
            <person name="Szabo P.J."/>
            <person name="Miranda-Santos I.K."/>
            <person name="Maruyama S.R."/>
        </authorList>
    </citation>
    <scope>NUCLEOTIDE SEQUENCE</scope>
    <source>
        <strain evidence="2">Mato Grasso do Sul</strain>
        <tissue evidence="2">Salivary glands</tissue>
    </source>
</reference>
<protein>
    <recommendedName>
        <fullName evidence="3">Secreted protein</fullName>
    </recommendedName>
</protein>